<reference evidence="1" key="2">
    <citation type="journal article" date="2024" name="Plant">
        <title>Genomic evolution and insights into agronomic trait innovations of Sesamum species.</title>
        <authorList>
            <person name="Miao H."/>
            <person name="Wang L."/>
            <person name="Qu L."/>
            <person name="Liu H."/>
            <person name="Sun Y."/>
            <person name="Le M."/>
            <person name="Wang Q."/>
            <person name="Wei S."/>
            <person name="Zheng Y."/>
            <person name="Lin W."/>
            <person name="Duan Y."/>
            <person name="Cao H."/>
            <person name="Xiong S."/>
            <person name="Wang X."/>
            <person name="Wei L."/>
            <person name="Li C."/>
            <person name="Ma Q."/>
            <person name="Ju M."/>
            <person name="Zhao R."/>
            <person name="Li G."/>
            <person name="Mu C."/>
            <person name="Tian Q."/>
            <person name="Mei H."/>
            <person name="Zhang T."/>
            <person name="Gao T."/>
            <person name="Zhang H."/>
        </authorList>
    </citation>
    <scope>NUCLEOTIDE SEQUENCE</scope>
    <source>
        <strain evidence="1">G02</strain>
    </source>
</reference>
<evidence type="ECO:0000313" key="1">
    <source>
        <dbReference type="EMBL" id="KAL0301583.1"/>
    </source>
</evidence>
<sequence>MECQRSQKEYGYDQFRADCFQRRRFRAAGLVYKEQKNNVDSILGDEEEEIEIPPQECDLFQENGYLIREEECEYLTSQATCMRMANETLGIRTKMFKARILMEKLRNKRVMFLGDESMICLV</sequence>
<organism evidence="1">
    <name type="scientific">Sesamum radiatum</name>
    <name type="common">Black benniseed</name>
    <dbReference type="NCBI Taxonomy" id="300843"/>
    <lineage>
        <taxon>Eukaryota</taxon>
        <taxon>Viridiplantae</taxon>
        <taxon>Streptophyta</taxon>
        <taxon>Embryophyta</taxon>
        <taxon>Tracheophyta</taxon>
        <taxon>Spermatophyta</taxon>
        <taxon>Magnoliopsida</taxon>
        <taxon>eudicotyledons</taxon>
        <taxon>Gunneridae</taxon>
        <taxon>Pentapetalae</taxon>
        <taxon>asterids</taxon>
        <taxon>lamiids</taxon>
        <taxon>Lamiales</taxon>
        <taxon>Pedaliaceae</taxon>
        <taxon>Sesamum</taxon>
    </lineage>
</organism>
<comment type="caution">
    <text evidence="1">The sequence shown here is derived from an EMBL/GenBank/DDBJ whole genome shotgun (WGS) entry which is preliminary data.</text>
</comment>
<reference evidence="1" key="1">
    <citation type="submission" date="2020-06" db="EMBL/GenBank/DDBJ databases">
        <authorList>
            <person name="Li T."/>
            <person name="Hu X."/>
            <person name="Zhang T."/>
            <person name="Song X."/>
            <person name="Zhang H."/>
            <person name="Dai N."/>
            <person name="Sheng W."/>
            <person name="Hou X."/>
            <person name="Wei L."/>
        </authorList>
    </citation>
    <scope>NUCLEOTIDE SEQUENCE</scope>
    <source>
        <strain evidence="1">G02</strain>
        <tissue evidence="1">Leaf</tissue>
    </source>
</reference>
<name>A0AAW2K6S2_SESRA</name>
<dbReference type="EMBL" id="JACGWJ010000030">
    <property type="protein sequence ID" value="KAL0301583.1"/>
    <property type="molecule type" value="Genomic_DNA"/>
</dbReference>
<protein>
    <submittedName>
        <fullName evidence="1">Protein ESKIMO 1</fullName>
    </submittedName>
</protein>
<gene>
    <name evidence="1" type="ORF">Sradi_6435100</name>
</gene>
<proteinExistence type="predicted"/>
<dbReference type="AlphaFoldDB" id="A0AAW2K6S2"/>
<accession>A0AAW2K6S2</accession>